<keyword evidence="3" id="KW-1185">Reference proteome</keyword>
<feature type="compositionally biased region" description="Basic and acidic residues" evidence="1">
    <location>
        <begin position="122"/>
        <end position="132"/>
    </location>
</feature>
<feature type="compositionally biased region" description="Basic residues" evidence="1">
    <location>
        <begin position="44"/>
        <end position="56"/>
    </location>
</feature>
<feature type="region of interest" description="Disordered" evidence="1">
    <location>
        <begin position="74"/>
        <end position="93"/>
    </location>
</feature>
<reference evidence="2 3" key="1">
    <citation type="journal article" date="2021" name="Environ. Microbiol.">
        <title>Gene family expansions and transcriptome signatures uncover fungal adaptations to wood decay.</title>
        <authorList>
            <person name="Hage H."/>
            <person name="Miyauchi S."/>
            <person name="Viragh M."/>
            <person name="Drula E."/>
            <person name="Min B."/>
            <person name="Chaduli D."/>
            <person name="Navarro D."/>
            <person name="Favel A."/>
            <person name="Norest M."/>
            <person name="Lesage-Meessen L."/>
            <person name="Balint B."/>
            <person name="Merenyi Z."/>
            <person name="de Eugenio L."/>
            <person name="Morin E."/>
            <person name="Martinez A.T."/>
            <person name="Baldrian P."/>
            <person name="Stursova M."/>
            <person name="Martinez M.J."/>
            <person name="Novotny C."/>
            <person name="Magnuson J.K."/>
            <person name="Spatafora J.W."/>
            <person name="Maurice S."/>
            <person name="Pangilinan J."/>
            <person name="Andreopoulos W."/>
            <person name="LaButti K."/>
            <person name="Hundley H."/>
            <person name="Na H."/>
            <person name="Kuo A."/>
            <person name="Barry K."/>
            <person name="Lipzen A."/>
            <person name="Henrissat B."/>
            <person name="Riley R."/>
            <person name="Ahrendt S."/>
            <person name="Nagy L.G."/>
            <person name="Grigoriev I.V."/>
            <person name="Martin F."/>
            <person name="Rosso M.N."/>
        </authorList>
    </citation>
    <scope>NUCLEOTIDE SEQUENCE [LARGE SCALE GENOMIC DNA]</scope>
    <source>
        <strain evidence="2 3">CIRM-BRFM 1785</strain>
    </source>
</reference>
<gene>
    <name evidence="2" type="ORF">C8Q71DRAFT_252548</name>
</gene>
<accession>A0ABQ8K751</accession>
<proteinExistence type="predicted"/>
<evidence type="ECO:0000313" key="3">
    <source>
        <dbReference type="Proteomes" id="UP000814176"/>
    </source>
</evidence>
<protein>
    <submittedName>
        <fullName evidence="2">Uncharacterized protein</fullName>
    </submittedName>
</protein>
<dbReference type="Proteomes" id="UP000814176">
    <property type="component" value="Unassembled WGS sequence"/>
</dbReference>
<dbReference type="RefSeq" id="XP_047775848.1">
    <property type="nucleotide sequence ID" value="XM_047917315.1"/>
</dbReference>
<name>A0ABQ8K751_9APHY</name>
<feature type="compositionally biased region" description="Acidic residues" evidence="1">
    <location>
        <begin position="190"/>
        <end position="201"/>
    </location>
</feature>
<evidence type="ECO:0000313" key="2">
    <source>
        <dbReference type="EMBL" id="KAH9833082.1"/>
    </source>
</evidence>
<comment type="caution">
    <text evidence="2">The sequence shown here is derived from an EMBL/GenBank/DDBJ whole genome shotgun (WGS) entry which is preliminary data.</text>
</comment>
<feature type="compositionally biased region" description="Acidic residues" evidence="1">
    <location>
        <begin position="311"/>
        <end position="327"/>
    </location>
</feature>
<feature type="region of interest" description="Disordered" evidence="1">
    <location>
        <begin position="1"/>
        <end position="63"/>
    </location>
</feature>
<feature type="compositionally biased region" description="Polar residues" evidence="1">
    <location>
        <begin position="253"/>
        <end position="262"/>
    </location>
</feature>
<organism evidence="2 3">
    <name type="scientific">Rhodofomes roseus</name>
    <dbReference type="NCBI Taxonomy" id="34475"/>
    <lineage>
        <taxon>Eukaryota</taxon>
        <taxon>Fungi</taxon>
        <taxon>Dikarya</taxon>
        <taxon>Basidiomycota</taxon>
        <taxon>Agaricomycotina</taxon>
        <taxon>Agaricomycetes</taxon>
        <taxon>Polyporales</taxon>
        <taxon>Rhodofomes</taxon>
    </lineage>
</organism>
<sequence length="393" mass="43824">MHEPPPAVSASPSNTPPPSPGHNHHHDRAHPPLQHIATLLPHPPHPHLPHHLHHHSMYSPSSRAADISRLLDPAYASGSSSSDSSTQTRASGWASPAYRATLPLDAKHTHAHAQTRAYVDHRGDLHDPDYRDFPVFPTPTRRTRSHNSHRPSGSTAAARRSRSASRPRYAPSYTLARPEWERDWTTEPGADTDDEEDEVTDAESQSHYSPLASASRASPRRAVTIHTTQPYTGYSPYSDYYADPQPLPFAASPSGSHESPITESPLEDSPFDEDELDASEDTERKRKKRQSSGRSSVLRKRRVTDSKEDVVPEDIDGSEDAELDGDMTMDKEDRPLHKARFTIACEPGDDVPSCSASLRQQWIAFSLRIRFGLFHARRRLGIRSRRQSTSDVS</sequence>
<dbReference type="EMBL" id="JADCUA010000020">
    <property type="protein sequence ID" value="KAH9833082.1"/>
    <property type="molecule type" value="Genomic_DNA"/>
</dbReference>
<feature type="compositionally biased region" description="Low complexity" evidence="1">
    <location>
        <begin position="209"/>
        <end position="222"/>
    </location>
</feature>
<feature type="region of interest" description="Disordered" evidence="1">
    <location>
        <begin position="122"/>
        <end position="334"/>
    </location>
</feature>
<feature type="compositionally biased region" description="Basic residues" evidence="1">
    <location>
        <begin position="285"/>
        <end position="302"/>
    </location>
</feature>
<dbReference type="GeneID" id="71998047"/>
<evidence type="ECO:0000256" key="1">
    <source>
        <dbReference type="SAM" id="MobiDB-lite"/>
    </source>
</evidence>
<feature type="compositionally biased region" description="Acidic residues" evidence="1">
    <location>
        <begin position="265"/>
        <end position="280"/>
    </location>
</feature>